<name>A0A644Z0J4_9ZZZZ</name>
<reference evidence="1" key="1">
    <citation type="submission" date="2019-08" db="EMBL/GenBank/DDBJ databases">
        <authorList>
            <person name="Kucharzyk K."/>
            <person name="Murdoch R.W."/>
            <person name="Higgins S."/>
            <person name="Loffler F."/>
        </authorList>
    </citation>
    <scope>NUCLEOTIDE SEQUENCE</scope>
</reference>
<dbReference type="EMBL" id="VSSQ01006961">
    <property type="protein sequence ID" value="MPM34400.1"/>
    <property type="molecule type" value="Genomic_DNA"/>
</dbReference>
<proteinExistence type="predicted"/>
<evidence type="ECO:0000313" key="1">
    <source>
        <dbReference type="EMBL" id="MPM34400.1"/>
    </source>
</evidence>
<gene>
    <name evidence="1" type="ORF">SDC9_80983</name>
</gene>
<comment type="caution">
    <text evidence="1">The sequence shown here is derived from an EMBL/GenBank/DDBJ whole genome shotgun (WGS) entry which is preliminary data.</text>
</comment>
<protein>
    <submittedName>
        <fullName evidence="1">Uncharacterized protein</fullName>
    </submittedName>
</protein>
<organism evidence="1">
    <name type="scientific">bioreactor metagenome</name>
    <dbReference type="NCBI Taxonomy" id="1076179"/>
    <lineage>
        <taxon>unclassified sequences</taxon>
        <taxon>metagenomes</taxon>
        <taxon>ecological metagenomes</taxon>
    </lineage>
</organism>
<dbReference type="AlphaFoldDB" id="A0A644Z0J4"/>
<sequence>MQPQSFTNIGRLEHSIFFVQVVTGRSKRIGHHAANVFKMHLAIIKELTLTLFVCQLTTSSQFNGVPAKRLFHAADVVNLSIRMYPFIQKEVGDISQQQRPRIVYGLKSA</sequence>
<accession>A0A644Z0J4</accession>